<dbReference type="InterPro" id="IPR015797">
    <property type="entry name" value="NUDIX_hydrolase-like_dom_sf"/>
</dbReference>
<evidence type="ECO:0000256" key="2">
    <source>
        <dbReference type="ARBA" id="ARBA00022801"/>
    </source>
</evidence>
<comment type="cofactor">
    <cofactor evidence="1">
        <name>Mg(2+)</name>
        <dbReference type="ChEBI" id="CHEBI:18420"/>
    </cofactor>
</comment>
<dbReference type="SUPFAM" id="SSF55811">
    <property type="entry name" value="Nudix"/>
    <property type="match status" value="1"/>
</dbReference>
<evidence type="ECO:0000313" key="4">
    <source>
        <dbReference type="EMBL" id="GAA0361128.1"/>
    </source>
</evidence>
<evidence type="ECO:0000313" key="5">
    <source>
        <dbReference type="Proteomes" id="UP001501166"/>
    </source>
</evidence>
<sequence>MIFYEETVESKSLFKGNVTEYVVEKVKLPNGQFAQREIVRHDAASAVIAFTENDEIVLVKQYRKAIESESVEIPAGLLDEEDESGLEAAKRELEEETGYQAEHWSPVTSFYSTPGFTDEYLEIYEAHGLKKVENPLAQDDDENLELIIATYDEAWELYEKGLLRDSKSVFALFYWKMKRLMKKNKDES</sequence>
<evidence type="ECO:0000259" key="3">
    <source>
        <dbReference type="PROSITE" id="PS51462"/>
    </source>
</evidence>
<name>A0ABN0XCZ9_9LACT</name>
<dbReference type="Pfam" id="PF00293">
    <property type="entry name" value="NUDIX"/>
    <property type="match status" value="1"/>
</dbReference>
<reference evidence="4 5" key="1">
    <citation type="journal article" date="2019" name="Int. J. Syst. Evol. Microbiol.">
        <title>The Global Catalogue of Microorganisms (GCM) 10K type strain sequencing project: providing services to taxonomists for standard genome sequencing and annotation.</title>
        <authorList>
            <consortium name="The Broad Institute Genomics Platform"/>
            <consortium name="The Broad Institute Genome Sequencing Center for Infectious Disease"/>
            <person name="Wu L."/>
            <person name="Ma J."/>
        </authorList>
    </citation>
    <scope>NUCLEOTIDE SEQUENCE [LARGE SCALE GENOMIC DNA]</scope>
    <source>
        <strain evidence="4 5">JCM 12662</strain>
    </source>
</reference>
<protein>
    <submittedName>
        <fullName evidence="4">NUDIX hydrolase</fullName>
    </submittedName>
</protein>
<feature type="domain" description="Nudix hydrolase" evidence="3">
    <location>
        <begin position="39"/>
        <end position="171"/>
    </location>
</feature>
<accession>A0ABN0XCZ9</accession>
<keyword evidence="5" id="KW-1185">Reference proteome</keyword>
<organism evidence="4 5">
    <name type="scientific">Alkalibacterium iburiense</name>
    <dbReference type="NCBI Taxonomy" id="290589"/>
    <lineage>
        <taxon>Bacteria</taxon>
        <taxon>Bacillati</taxon>
        <taxon>Bacillota</taxon>
        <taxon>Bacilli</taxon>
        <taxon>Lactobacillales</taxon>
        <taxon>Carnobacteriaceae</taxon>
        <taxon>Alkalibacterium</taxon>
    </lineage>
</organism>
<dbReference type="Proteomes" id="UP001501166">
    <property type="component" value="Unassembled WGS sequence"/>
</dbReference>
<dbReference type="PROSITE" id="PS51462">
    <property type="entry name" value="NUDIX"/>
    <property type="match status" value="1"/>
</dbReference>
<dbReference type="PANTHER" id="PTHR11839:SF18">
    <property type="entry name" value="NUDIX HYDROLASE DOMAIN-CONTAINING PROTEIN"/>
    <property type="match status" value="1"/>
</dbReference>
<comment type="caution">
    <text evidence="4">The sequence shown here is derived from an EMBL/GenBank/DDBJ whole genome shotgun (WGS) entry which is preliminary data.</text>
</comment>
<proteinExistence type="predicted"/>
<dbReference type="PANTHER" id="PTHR11839">
    <property type="entry name" value="UDP/ADP-SUGAR PYROPHOSPHATASE"/>
    <property type="match status" value="1"/>
</dbReference>
<keyword evidence="2 4" id="KW-0378">Hydrolase</keyword>
<dbReference type="Gene3D" id="3.90.79.10">
    <property type="entry name" value="Nucleoside Triphosphate Pyrophosphohydrolase"/>
    <property type="match status" value="1"/>
</dbReference>
<dbReference type="InterPro" id="IPR000086">
    <property type="entry name" value="NUDIX_hydrolase_dom"/>
</dbReference>
<dbReference type="GO" id="GO:0016787">
    <property type="term" value="F:hydrolase activity"/>
    <property type="evidence" value="ECO:0007669"/>
    <property type="project" value="UniProtKB-KW"/>
</dbReference>
<gene>
    <name evidence="4" type="ORF">GCM10008932_12200</name>
</gene>
<dbReference type="EMBL" id="BAAACW010000071">
    <property type="protein sequence ID" value="GAA0361128.1"/>
    <property type="molecule type" value="Genomic_DNA"/>
</dbReference>
<dbReference type="RefSeq" id="WP_343754786.1">
    <property type="nucleotide sequence ID" value="NZ_BAAACW010000071.1"/>
</dbReference>
<evidence type="ECO:0000256" key="1">
    <source>
        <dbReference type="ARBA" id="ARBA00001946"/>
    </source>
</evidence>
<dbReference type="CDD" id="cd03424">
    <property type="entry name" value="NUDIX_ADPRase_Nudt5_UGPPase_Nudt14"/>
    <property type="match status" value="1"/>
</dbReference>